<evidence type="ECO:0000256" key="2">
    <source>
        <dbReference type="ARBA" id="ARBA00022553"/>
    </source>
</evidence>
<dbReference type="InterPro" id="IPR001789">
    <property type="entry name" value="Sig_transdc_resp-reg_receiver"/>
</dbReference>
<dbReference type="InterPro" id="IPR001867">
    <property type="entry name" value="OmpR/PhoB-type_DNA-bd"/>
</dbReference>
<keyword evidence="5 9" id="KW-0238">DNA-binding</keyword>
<feature type="domain" description="Response regulatory" evidence="10">
    <location>
        <begin position="5"/>
        <end position="117"/>
    </location>
</feature>
<dbReference type="Proteomes" id="UP000886757">
    <property type="component" value="Unassembled WGS sequence"/>
</dbReference>
<dbReference type="PANTHER" id="PTHR48111">
    <property type="entry name" value="REGULATOR OF RPOS"/>
    <property type="match status" value="1"/>
</dbReference>
<evidence type="ECO:0000256" key="3">
    <source>
        <dbReference type="ARBA" id="ARBA00023012"/>
    </source>
</evidence>
<dbReference type="EMBL" id="DVGK01000033">
    <property type="protein sequence ID" value="HIR12798.1"/>
    <property type="molecule type" value="Genomic_DNA"/>
</dbReference>
<dbReference type="InterPro" id="IPR016032">
    <property type="entry name" value="Sig_transdc_resp-reg_C-effctor"/>
</dbReference>
<dbReference type="SUPFAM" id="SSF52172">
    <property type="entry name" value="CheY-like"/>
    <property type="match status" value="1"/>
</dbReference>
<dbReference type="FunFam" id="3.40.50.2300:FF:000001">
    <property type="entry name" value="DNA-binding response regulator PhoB"/>
    <property type="match status" value="1"/>
</dbReference>
<comment type="function">
    <text evidence="7">May play the central regulatory role in sporulation. It may be an element of the effector pathway responsible for the activation of sporulation genes in response to nutritional stress. Spo0A may act in concert with spo0H (a sigma factor) to control the expression of some genes that are critical to the sporulation process.</text>
</comment>
<dbReference type="Gene3D" id="1.10.10.10">
    <property type="entry name" value="Winged helix-like DNA-binding domain superfamily/Winged helix DNA-binding domain"/>
    <property type="match status" value="1"/>
</dbReference>
<dbReference type="PROSITE" id="PS50110">
    <property type="entry name" value="RESPONSE_REGULATORY"/>
    <property type="match status" value="1"/>
</dbReference>
<evidence type="ECO:0000259" key="11">
    <source>
        <dbReference type="PROSITE" id="PS51755"/>
    </source>
</evidence>
<evidence type="ECO:0000256" key="7">
    <source>
        <dbReference type="ARBA" id="ARBA00024867"/>
    </source>
</evidence>
<dbReference type="Pfam" id="PF00072">
    <property type="entry name" value="Response_reg"/>
    <property type="match status" value="1"/>
</dbReference>
<sequence>MEKETILIIEDDSDIREGVRILLESEKYEIREAENGREGLKLLDEKTDLIILDIMMPGISGIRTCEEIRKISNVPVLFLTAKAQESDKLIGLMAGGDDYLPKPFSYAELLGRVKALLRRYRIYRGKKEEEKDAHLEIAGIRLHKSFNEVQVHGKNVDLSDIEYQILRLLMEYPERIFSAQNLYESVWDEPYFYNCNGTVTVHIRKLRVKIEENPQEPRYIQTVWGKGYRFGGYEA</sequence>
<evidence type="ECO:0000259" key="10">
    <source>
        <dbReference type="PROSITE" id="PS50110"/>
    </source>
</evidence>
<dbReference type="InterPro" id="IPR011006">
    <property type="entry name" value="CheY-like_superfamily"/>
</dbReference>
<dbReference type="PANTHER" id="PTHR48111:SF2">
    <property type="entry name" value="RESPONSE REGULATOR SAER"/>
    <property type="match status" value="1"/>
</dbReference>
<dbReference type="SUPFAM" id="SSF46894">
    <property type="entry name" value="C-terminal effector domain of the bipartite response regulators"/>
    <property type="match status" value="1"/>
</dbReference>
<evidence type="ECO:0000256" key="8">
    <source>
        <dbReference type="PROSITE-ProRule" id="PRU00169"/>
    </source>
</evidence>
<evidence type="ECO:0000313" key="12">
    <source>
        <dbReference type="EMBL" id="HIR12798.1"/>
    </source>
</evidence>
<dbReference type="Gene3D" id="3.40.50.2300">
    <property type="match status" value="1"/>
</dbReference>
<dbReference type="AlphaFoldDB" id="A0A9D1AA74"/>
<feature type="modified residue" description="4-aspartylphosphate" evidence="8">
    <location>
        <position position="53"/>
    </location>
</feature>
<organism evidence="12 13">
    <name type="scientific">Candidatus Choladousia intestinavium</name>
    <dbReference type="NCBI Taxonomy" id="2840727"/>
    <lineage>
        <taxon>Bacteria</taxon>
        <taxon>Bacillati</taxon>
        <taxon>Bacillota</taxon>
        <taxon>Clostridia</taxon>
        <taxon>Lachnospirales</taxon>
        <taxon>Lachnospiraceae</taxon>
        <taxon>Lachnospiraceae incertae sedis</taxon>
        <taxon>Candidatus Choladousia</taxon>
    </lineage>
</organism>
<reference evidence="12" key="1">
    <citation type="submission" date="2020-10" db="EMBL/GenBank/DDBJ databases">
        <authorList>
            <person name="Gilroy R."/>
        </authorList>
    </citation>
    <scope>NUCLEOTIDE SEQUENCE</scope>
    <source>
        <strain evidence="12">ChiSjej4B22-8148</strain>
    </source>
</reference>
<dbReference type="GO" id="GO:0000976">
    <property type="term" value="F:transcription cis-regulatory region binding"/>
    <property type="evidence" value="ECO:0007669"/>
    <property type="project" value="TreeGrafter"/>
</dbReference>
<dbReference type="Pfam" id="PF00486">
    <property type="entry name" value="Trans_reg_C"/>
    <property type="match status" value="1"/>
</dbReference>
<dbReference type="GO" id="GO:0005829">
    <property type="term" value="C:cytosol"/>
    <property type="evidence" value="ECO:0007669"/>
    <property type="project" value="TreeGrafter"/>
</dbReference>
<dbReference type="SMART" id="SM00448">
    <property type="entry name" value="REC"/>
    <property type="match status" value="1"/>
</dbReference>
<dbReference type="GO" id="GO:0032993">
    <property type="term" value="C:protein-DNA complex"/>
    <property type="evidence" value="ECO:0007669"/>
    <property type="project" value="TreeGrafter"/>
</dbReference>
<dbReference type="GO" id="GO:0000156">
    <property type="term" value="F:phosphorelay response regulator activity"/>
    <property type="evidence" value="ECO:0007669"/>
    <property type="project" value="TreeGrafter"/>
</dbReference>
<name>A0A9D1AA74_9FIRM</name>
<proteinExistence type="predicted"/>
<evidence type="ECO:0000256" key="1">
    <source>
        <dbReference type="ARBA" id="ARBA00018672"/>
    </source>
</evidence>
<dbReference type="GO" id="GO:0006355">
    <property type="term" value="P:regulation of DNA-templated transcription"/>
    <property type="evidence" value="ECO:0007669"/>
    <property type="project" value="InterPro"/>
</dbReference>
<keyword evidence="6" id="KW-0804">Transcription</keyword>
<feature type="domain" description="OmpR/PhoB-type" evidence="11">
    <location>
        <begin position="132"/>
        <end position="232"/>
    </location>
</feature>
<evidence type="ECO:0000256" key="6">
    <source>
        <dbReference type="ARBA" id="ARBA00023163"/>
    </source>
</evidence>
<protein>
    <recommendedName>
        <fullName evidence="1">Stage 0 sporulation protein A homolog</fullName>
    </recommendedName>
</protein>
<dbReference type="CDD" id="cd00383">
    <property type="entry name" value="trans_reg_C"/>
    <property type="match status" value="1"/>
</dbReference>
<evidence type="ECO:0000256" key="9">
    <source>
        <dbReference type="PROSITE-ProRule" id="PRU01091"/>
    </source>
</evidence>
<evidence type="ECO:0000313" key="13">
    <source>
        <dbReference type="Proteomes" id="UP000886757"/>
    </source>
</evidence>
<evidence type="ECO:0000256" key="4">
    <source>
        <dbReference type="ARBA" id="ARBA00023015"/>
    </source>
</evidence>
<feature type="DNA-binding region" description="OmpR/PhoB-type" evidence="9">
    <location>
        <begin position="132"/>
        <end position="232"/>
    </location>
</feature>
<keyword evidence="3" id="KW-0902">Two-component regulatory system</keyword>
<comment type="caution">
    <text evidence="12">The sequence shown here is derived from an EMBL/GenBank/DDBJ whole genome shotgun (WGS) entry which is preliminary data.</text>
</comment>
<evidence type="ECO:0000256" key="5">
    <source>
        <dbReference type="ARBA" id="ARBA00023125"/>
    </source>
</evidence>
<gene>
    <name evidence="12" type="ORF">IAB31_02605</name>
</gene>
<dbReference type="SMART" id="SM00862">
    <property type="entry name" value="Trans_reg_C"/>
    <property type="match status" value="1"/>
</dbReference>
<dbReference type="PROSITE" id="PS51755">
    <property type="entry name" value="OMPR_PHOB"/>
    <property type="match status" value="1"/>
</dbReference>
<keyword evidence="2 8" id="KW-0597">Phosphoprotein</keyword>
<dbReference type="InterPro" id="IPR036388">
    <property type="entry name" value="WH-like_DNA-bd_sf"/>
</dbReference>
<dbReference type="InterPro" id="IPR039420">
    <property type="entry name" value="WalR-like"/>
</dbReference>
<dbReference type="CDD" id="cd17574">
    <property type="entry name" value="REC_OmpR"/>
    <property type="match status" value="1"/>
</dbReference>
<accession>A0A9D1AA74</accession>
<dbReference type="FunFam" id="1.10.10.10:FF:000018">
    <property type="entry name" value="DNA-binding response regulator ResD"/>
    <property type="match status" value="1"/>
</dbReference>
<dbReference type="Gene3D" id="6.10.250.690">
    <property type="match status" value="1"/>
</dbReference>
<reference evidence="12" key="2">
    <citation type="journal article" date="2021" name="PeerJ">
        <title>Extensive microbial diversity within the chicken gut microbiome revealed by metagenomics and culture.</title>
        <authorList>
            <person name="Gilroy R."/>
            <person name="Ravi A."/>
            <person name="Getino M."/>
            <person name="Pursley I."/>
            <person name="Horton D.L."/>
            <person name="Alikhan N.F."/>
            <person name="Baker D."/>
            <person name="Gharbi K."/>
            <person name="Hall N."/>
            <person name="Watson M."/>
            <person name="Adriaenssens E.M."/>
            <person name="Foster-Nyarko E."/>
            <person name="Jarju S."/>
            <person name="Secka A."/>
            <person name="Antonio M."/>
            <person name="Oren A."/>
            <person name="Chaudhuri R.R."/>
            <person name="La Ragione R."/>
            <person name="Hildebrand F."/>
            <person name="Pallen M.J."/>
        </authorList>
    </citation>
    <scope>NUCLEOTIDE SEQUENCE</scope>
    <source>
        <strain evidence="12">ChiSjej4B22-8148</strain>
    </source>
</reference>
<keyword evidence="4" id="KW-0805">Transcription regulation</keyword>